<proteinExistence type="predicted"/>
<dbReference type="AlphaFoldDB" id="A0A9Q2RWY0"/>
<reference evidence="1" key="1">
    <citation type="submission" date="2021-01" db="EMBL/GenBank/DDBJ databases">
        <title>Diatom-associated Roseobacters Show Island Model of Population Structure.</title>
        <authorList>
            <person name="Qu L."/>
            <person name="Feng X."/>
            <person name="Chen Y."/>
            <person name="Li L."/>
            <person name="Wang X."/>
            <person name="Hu Z."/>
            <person name="Wang H."/>
            <person name="Luo H."/>
        </authorList>
    </citation>
    <scope>NUCLEOTIDE SEQUENCE</scope>
    <source>
        <strain evidence="1">SM26-45</strain>
    </source>
</reference>
<dbReference type="EMBL" id="JAFBWN010000026">
    <property type="protein sequence ID" value="MBM2357041.1"/>
    <property type="molecule type" value="Genomic_DNA"/>
</dbReference>
<organism evidence="1 2">
    <name type="scientific">Pseudosulfitobacter pseudonitzschiae</name>
    <dbReference type="NCBI Taxonomy" id="1402135"/>
    <lineage>
        <taxon>Bacteria</taxon>
        <taxon>Pseudomonadati</taxon>
        <taxon>Pseudomonadota</taxon>
        <taxon>Alphaproteobacteria</taxon>
        <taxon>Rhodobacterales</taxon>
        <taxon>Roseobacteraceae</taxon>
        <taxon>Pseudosulfitobacter</taxon>
    </lineage>
</organism>
<dbReference type="Proteomes" id="UP000809337">
    <property type="component" value="Unassembled WGS sequence"/>
</dbReference>
<name>A0A9Q2RWY0_9RHOB</name>
<comment type="caution">
    <text evidence="1">The sequence shown here is derived from an EMBL/GenBank/DDBJ whole genome shotgun (WGS) entry which is preliminary data.</text>
</comment>
<protein>
    <submittedName>
        <fullName evidence="1">Uncharacterized protein</fullName>
    </submittedName>
</protein>
<accession>A0A9Q2RWY0</accession>
<dbReference type="RefSeq" id="WP_231036679.1">
    <property type="nucleotide sequence ID" value="NZ_JAJNGX010000064.1"/>
</dbReference>
<gene>
    <name evidence="1" type="ORF">JQX14_21045</name>
</gene>
<evidence type="ECO:0000313" key="1">
    <source>
        <dbReference type="EMBL" id="MBM2357041.1"/>
    </source>
</evidence>
<sequence>MSGSLSKGPDILVTNLLLNAGIDATGLKARFLHIADSDQPAHEDMLWGFQRSKERAFVELP</sequence>
<evidence type="ECO:0000313" key="2">
    <source>
        <dbReference type="Proteomes" id="UP000809337"/>
    </source>
</evidence>